<dbReference type="SUPFAM" id="SSF56925">
    <property type="entry name" value="OMPA-like"/>
    <property type="match status" value="1"/>
</dbReference>
<evidence type="ECO:0000256" key="1">
    <source>
        <dbReference type="SAM" id="SignalP"/>
    </source>
</evidence>
<accession>A0A378L9T2</accession>
<gene>
    <name evidence="2" type="ORF">Lstg_1820</name>
    <name evidence="3" type="ORF">NCTC11991_01271</name>
</gene>
<protein>
    <recommendedName>
        <fullName evidence="6">Opacity protein and related surface antigens</fullName>
    </recommendedName>
</protein>
<evidence type="ECO:0000313" key="4">
    <source>
        <dbReference type="Proteomes" id="UP000054820"/>
    </source>
</evidence>
<dbReference type="Proteomes" id="UP000255110">
    <property type="component" value="Unassembled WGS sequence"/>
</dbReference>
<dbReference type="InterPro" id="IPR011250">
    <property type="entry name" value="OMP/PagP_B-barrel"/>
</dbReference>
<dbReference type="AlphaFoldDB" id="A0A378L9T2"/>
<organism evidence="3 5">
    <name type="scientific">Legionella steigerwaltii</name>
    <dbReference type="NCBI Taxonomy" id="460"/>
    <lineage>
        <taxon>Bacteria</taxon>
        <taxon>Pseudomonadati</taxon>
        <taxon>Pseudomonadota</taxon>
        <taxon>Gammaproteobacteria</taxon>
        <taxon>Legionellales</taxon>
        <taxon>Legionellaceae</taxon>
        <taxon>Legionella</taxon>
    </lineage>
</organism>
<keyword evidence="4" id="KW-1185">Reference proteome</keyword>
<sequence length="241" mass="26834">MKKIVSLALCLFSAYAAAANISTPRNFQYLADLSLGPSWISGVKENPQIFNRNTDYEMEYLYNKSSNSPILDAELFLGIQKAVASNIRGQLGLNLSETSIISLKGTIWEFSDPAFNNFSYKYRLSHTDVAAKGKLIFDSKLLVNPYVSASIGVNFNQTQGLIVYPLTDEETYNPPVVNHNSSSFMYSVGVGLQKTITAHSQFGIGYQFKRLGQSNLIVDGDQLNSSDLYLNFLQFEVTYLI</sequence>
<proteinExistence type="predicted"/>
<feature type="chain" id="PRO_5016912485" description="Opacity protein and related surface antigens" evidence="1">
    <location>
        <begin position="19"/>
        <end position="241"/>
    </location>
</feature>
<evidence type="ECO:0000313" key="5">
    <source>
        <dbReference type="Proteomes" id="UP000255110"/>
    </source>
</evidence>
<dbReference type="OrthoDB" id="5647782at2"/>
<evidence type="ECO:0008006" key="6">
    <source>
        <dbReference type="Google" id="ProtNLM"/>
    </source>
</evidence>
<evidence type="ECO:0000313" key="3">
    <source>
        <dbReference type="EMBL" id="STY22682.1"/>
    </source>
</evidence>
<feature type="signal peptide" evidence="1">
    <location>
        <begin position="1"/>
        <end position="18"/>
    </location>
</feature>
<dbReference type="Proteomes" id="UP000054820">
    <property type="component" value="Unassembled WGS sequence"/>
</dbReference>
<name>A0A378L9T2_9GAMM</name>
<reference evidence="2 4" key="1">
    <citation type="submission" date="2015-11" db="EMBL/GenBank/DDBJ databases">
        <title>Genomic analysis of 38 Legionella species identifies large and diverse effector repertoires.</title>
        <authorList>
            <person name="Burstein D."/>
            <person name="Amaro F."/>
            <person name="Zusman T."/>
            <person name="Lifshitz Z."/>
            <person name="Cohen O."/>
            <person name="Gilbert J.A."/>
            <person name="Pupko T."/>
            <person name="Shuman H.A."/>
            <person name="Segal G."/>
        </authorList>
    </citation>
    <scope>NUCLEOTIDE SEQUENCE [LARGE SCALE GENOMIC DNA]</scope>
    <source>
        <strain evidence="2 4">SC-18-C9</strain>
    </source>
</reference>
<dbReference type="STRING" id="460.Lstg_1820"/>
<dbReference type="Gene3D" id="2.40.160.20">
    <property type="match status" value="1"/>
</dbReference>
<dbReference type="RefSeq" id="WP_058477370.1">
    <property type="nucleotide sequence ID" value="NZ_CAAAIO010000018.1"/>
</dbReference>
<reference evidence="3 5" key="2">
    <citation type="submission" date="2018-06" db="EMBL/GenBank/DDBJ databases">
        <authorList>
            <consortium name="Pathogen Informatics"/>
            <person name="Doyle S."/>
        </authorList>
    </citation>
    <scope>NUCLEOTIDE SEQUENCE [LARGE SCALE GENOMIC DNA]</scope>
    <source>
        <strain evidence="3 5">NCTC11991</strain>
    </source>
</reference>
<dbReference type="EMBL" id="UGOY01000001">
    <property type="protein sequence ID" value="STY22682.1"/>
    <property type="molecule type" value="Genomic_DNA"/>
</dbReference>
<keyword evidence="1" id="KW-0732">Signal</keyword>
<evidence type="ECO:0000313" key="2">
    <source>
        <dbReference type="EMBL" id="KTD77463.1"/>
    </source>
</evidence>
<dbReference type="EMBL" id="LNYZ01000013">
    <property type="protein sequence ID" value="KTD77463.1"/>
    <property type="molecule type" value="Genomic_DNA"/>
</dbReference>